<evidence type="ECO:0000313" key="2">
    <source>
        <dbReference type="Proteomes" id="UP000250266"/>
    </source>
</evidence>
<dbReference type="AlphaFoldDB" id="A0A8E2E5X6"/>
<protein>
    <recommendedName>
        <fullName evidence="3">S-adenosyl-L-methionine-dependent methyltransferase</fullName>
    </recommendedName>
</protein>
<name>A0A8E2E5X6_9PEZI</name>
<reference evidence="1 2" key="1">
    <citation type="journal article" date="2016" name="Nat. Commun.">
        <title>Ectomycorrhizal ecology is imprinted in the genome of the dominant symbiotic fungus Cenococcum geophilum.</title>
        <authorList>
            <consortium name="DOE Joint Genome Institute"/>
            <person name="Peter M."/>
            <person name="Kohler A."/>
            <person name="Ohm R.A."/>
            <person name="Kuo A."/>
            <person name="Krutzmann J."/>
            <person name="Morin E."/>
            <person name="Arend M."/>
            <person name="Barry K.W."/>
            <person name="Binder M."/>
            <person name="Choi C."/>
            <person name="Clum A."/>
            <person name="Copeland A."/>
            <person name="Grisel N."/>
            <person name="Haridas S."/>
            <person name="Kipfer T."/>
            <person name="LaButti K."/>
            <person name="Lindquist E."/>
            <person name="Lipzen A."/>
            <person name="Maire R."/>
            <person name="Meier B."/>
            <person name="Mihaltcheva S."/>
            <person name="Molinier V."/>
            <person name="Murat C."/>
            <person name="Poggeler S."/>
            <person name="Quandt C.A."/>
            <person name="Sperisen C."/>
            <person name="Tritt A."/>
            <person name="Tisserant E."/>
            <person name="Crous P.W."/>
            <person name="Henrissat B."/>
            <person name="Nehls U."/>
            <person name="Egli S."/>
            <person name="Spatafora J.W."/>
            <person name="Grigoriev I.V."/>
            <person name="Martin F.M."/>
        </authorList>
    </citation>
    <scope>NUCLEOTIDE SEQUENCE [LARGE SCALE GENOMIC DNA]</scope>
    <source>
        <strain evidence="1 2">CBS 459.81</strain>
    </source>
</reference>
<gene>
    <name evidence="1" type="ORF">K432DRAFT_406837</name>
</gene>
<evidence type="ECO:0008006" key="3">
    <source>
        <dbReference type="Google" id="ProtNLM"/>
    </source>
</evidence>
<dbReference type="OrthoDB" id="2013972at2759"/>
<accession>A0A8E2E5X6</accession>
<organism evidence="1 2">
    <name type="scientific">Lepidopterella palustris CBS 459.81</name>
    <dbReference type="NCBI Taxonomy" id="1314670"/>
    <lineage>
        <taxon>Eukaryota</taxon>
        <taxon>Fungi</taxon>
        <taxon>Dikarya</taxon>
        <taxon>Ascomycota</taxon>
        <taxon>Pezizomycotina</taxon>
        <taxon>Dothideomycetes</taxon>
        <taxon>Pleosporomycetidae</taxon>
        <taxon>Mytilinidiales</taxon>
        <taxon>Argynnaceae</taxon>
        <taxon>Lepidopterella</taxon>
    </lineage>
</organism>
<evidence type="ECO:0000313" key="1">
    <source>
        <dbReference type="EMBL" id="OCK77995.1"/>
    </source>
</evidence>
<proteinExistence type="predicted"/>
<keyword evidence="2" id="KW-1185">Reference proteome</keyword>
<dbReference type="Proteomes" id="UP000250266">
    <property type="component" value="Unassembled WGS sequence"/>
</dbReference>
<dbReference type="EMBL" id="KV745087">
    <property type="protein sequence ID" value="OCK77995.1"/>
    <property type="molecule type" value="Genomic_DNA"/>
</dbReference>
<sequence length="168" mass="18972">MKSESLDFPDDFFTHSIMGIAIFMTANGGLDAERKSTARLNPGITWFLLVKESQEAIIGNGRPWPVAVNTWSDGTRLRSVMEEAGFKKQCISMMSSELFAKTGDLHAWAETTRAYLGRLPGWIEKDEEKWDEAVTLLEEKLRTAPGFQIMQDGEFRMVVTQHVLVAEK</sequence>